<name>A0ABD1DP92_CULPP</name>
<proteinExistence type="inferred from homology"/>
<sequence>MVLYERTTIDSMLARYVTSATATAVDTMDDLYLNISSTAAAAVSNETDSVGPEPEPTYSLLQIIVLGIIATVLSILTVAGNVMVMISFKIDKQLQTISNYFLFSLAIADFAIGLISMPLFSVTTLLGYWPLGPHICDTWLALDYLASNASVLNLLIISFDRYFSVTRPLTYRAKRTTTRAAIMIGAAWGISLLLWPPWIYSWPYIEGKRTVPEKECYIQFLETHHYITFGTAIAAFYVPVTVMCFLYYRIWRETKKRQKDLKNLTGDRKKDSSKRSNSSDENTAVNHSGAIAQLTNAEPDGWRRPRSESSADAESVYMTNAVISDSGYGHGMLSRRSSLGTNGLPKKPATFFGGIKEWCIAWWHSGRDDADEYAYDAEEPSDLGYATPVSIETPLPSSMHIAERDPRSVRDGDGGRGNVVSMIPDISPTPMRPQLPPMSHHLQDMHGPRDSRSLPNSNRLGSRSVSQDSVYTILIRLPPEGGSGDERAPSIKMIQDDVPMSMTVPPRRPLPTRDSDYIIPVGRRQSTATTDIRLPLTTKIIPKPLSKAQQIHQANMLQTARQVKKKKKSQEKRQETKAAKTLSAILLSFIITWTPYNILVLLKPLTACTGCIPQELWDFFYALCYINSTINPVCYALCNASFRRTYVRILTCKWHTRNREAMTRGVYN</sequence>
<keyword evidence="10" id="KW-0325">Glycoprotein</keyword>
<organism evidence="18 19">
    <name type="scientific">Culex pipiens pipiens</name>
    <name type="common">Northern house mosquito</name>
    <dbReference type="NCBI Taxonomy" id="38569"/>
    <lineage>
        <taxon>Eukaryota</taxon>
        <taxon>Metazoa</taxon>
        <taxon>Ecdysozoa</taxon>
        <taxon>Arthropoda</taxon>
        <taxon>Hexapoda</taxon>
        <taxon>Insecta</taxon>
        <taxon>Pterygota</taxon>
        <taxon>Neoptera</taxon>
        <taxon>Endopterygota</taxon>
        <taxon>Diptera</taxon>
        <taxon>Nematocera</taxon>
        <taxon>Culicoidea</taxon>
        <taxon>Culicidae</taxon>
        <taxon>Culicinae</taxon>
        <taxon>Culicini</taxon>
        <taxon>Culex</taxon>
        <taxon>Culex</taxon>
    </lineage>
</organism>
<protein>
    <recommendedName>
        <fullName evidence="17">G-protein coupled receptors family 1 profile domain-containing protein</fullName>
    </recommendedName>
</protein>
<keyword evidence="4 14" id="KW-0812">Transmembrane</keyword>
<keyword evidence="7 14" id="KW-0297">G-protein coupled receptor</keyword>
<dbReference type="InterPro" id="IPR017452">
    <property type="entry name" value="GPCR_Rhodpsn_7TM"/>
</dbReference>
<evidence type="ECO:0000313" key="19">
    <source>
        <dbReference type="Proteomes" id="UP001562425"/>
    </source>
</evidence>
<feature type="transmembrane region" description="Helical" evidence="16">
    <location>
        <begin position="578"/>
        <end position="599"/>
    </location>
</feature>
<keyword evidence="12" id="KW-0628">Postsynaptic cell membrane</keyword>
<comment type="caution">
    <text evidence="18">The sequence shown here is derived from an EMBL/GenBank/DDBJ whole genome shotgun (WGS) entry which is preliminary data.</text>
</comment>
<evidence type="ECO:0000256" key="12">
    <source>
        <dbReference type="ARBA" id="ARBA00023257"/>
    </source>
</evidence>
<dbReference type="FunFam" id="1.20.1070.10:FF:000038">
    <property type="entry name" value="Muscarinic acetylcholine receptor"/>
    <property type="match status" value="1"/>
</dbReference>
<evidence type="ECO:0000256" key="6">
    <source>
        <dbReference type="ARBA" id="ARBA00023018"/>
    </source>
</evidence>
<dbReference type="SUPFAM" id="SSF81321">
    <property type="entry name" value="Family A G protein-coupled receptor-like"/>
    <property type="match status" value="2"/>
</dbReference>
<feature type="transmembrane region" description="Helical" evidence="16">
    <location>
        <begin position="100"/>
        <end position="129"/>
    </location>
</feature>
<dbReference type="GO" id="GO:0045211">
    <property type="term" value="C:postsynaptic membrane"/>
    <property type="evidence" value="ECO:0007669"/>
    <property type="project" value="UniProtKB-SubCell"/>
</dbReference>
<dbReference type="PANTHER" id="PTHR24247">
    <property type="entry name" value="5-HYDROXYTRYPTAMINE RECEPTOR"/>
    <property type="match status" value="1"/>
</dbReference>
<dbReference type="GO" id="GO:0016907">
    <property type="term" value="F:G protein-coupled acetylcholine receptor activity"/>
    <property type="evidence" value="ECO:0007669"/>
    <property type="project" value="UniProtKB-ARBA"/>
</dbReference>
<feature type="region of interest" description="Disordered" evidence="15">
    <location>
        <begin position="423"/>
        <end position="465"/>
    </location>
</feature>
<dbReference type="AlphaFoldDB" id="A0ABD1DP92"/>
<feature type="transmembrane region" description="Helical" evidence="16">
    <location>
        <begin position="619"/>
        <end position="638"/>
    </location>
</feature>
<evidence type="ECO:0000256" key="16">
    <source>
        <dbReference type="SAM" id="Phobius"/>
    </source>
</evidence>
<feature type="compositionally biased region" description="Polar residues" evidence="15">
    <location>
        <begin position="453"/>
        <end position="465"/>
    </location>
</feature>
<evidence type="ECO:0000256" key="1">
    <source>
        <dbReference type="ARBA" id="ARBA00010663"/>
    </source>
</evidence>
<feature type="transmembrane region" description="Helical" evidence="16">
    <location>
        <begin position="180"/>
        <end position="200"/>
    </location>
</feature>
<dbReference type="Gene3D" id="1.20.1070.10">
    <property type="entry name" value="Rhodopsin 7-helix transmembrane proteins"/>
    <property type="match status" value="2"/>
</dbReference>
<evidence type="ECO:0000256" key="9">
    <source>
        <dbReference type="ARBA" id="ARBA00023170"/>
    </source>
</evidence>
<evidence type="ECO:0000259" key="17">
    <source>
        <dbReference type="PROSITE" id="PS50262"/>
    </source>
</evidence>
<evidence type="ECO:0000256" key="15">
    <source>
        <dbReference type="SAM" id="MobiDB-lite"/>
    </source>
</evidence>
<evidence type="ECO:0000256" key="11">
    <source>
        <dbReference type="ARBA" id="ARBA00023224"/>
    </source>
</evidence>
<feature type="compositionally biased region" description="Basic and acidic residues" evidence="15">
    <location>
        <begin position="262"/>
        <end position="278"/>
    </location>
</feature>
<reference evidence="18 19" key="1">
    <citation type="submission" date="2024-05" db="EMBL/GenBank/DDBJ databases">
        <title>Culex pipiens pipiens assembly and annotation.</title>
        <authorList>
            <person name="Alout H."/>
            <person name="Durand T."/>
        </authorList>
    </citation>
    <scope>NUCLEOTIDE SEQUENCE [LARGE SCALE GENOMIC DNA]</scope>
    <source>
        <strain evidence="18">HA-2024</strain>
        <tissue evidence="18">Whole body</tissue>
    </source>
</reference>
<evidence type="ECO:0000256" key="5">
    <source>
        <dbReference type="ARBA" id="ARBA00022989"/>
    </source>
</evidence>
<dbReference type="Proteomes" id="UP001562425">
    <property type="component" value="Unassembled WGS sequence"/>
</dbReference>
<dbReference type="FunFam" id="1.20.1070.10:FF:000288">
    <property type="entry name" value="Muscarinic acetylcholine receptor"/>
    <property type="match status" value="1"/>
</dbReference>
<keyword evidence="8 16" id="KW-0472">Membrane</keyword>
<keyword evidence="3" id="KW-0597">Phosphoprotein</keyword>
<accession>A0ABD1DP92</accession>
<evidence type="ECO:0000256" key="4">
    <source>
        <dbReference type="ARBA" id="ARBA00022692"/>
    </source>
</evidence>
<dbReference type="EMBL" id="JBEHCU010004511">
    <property type="protein sequence ID" value="KAL1401583.1"/>
    <property type="molecule type" value="Genomic_DNA"/>
</dbReference>
<gene>
    <name evidence="18" type="ORF">pipiens_006498</name>
</gene>
<feature type="transmembrane region" description="Helical" evidence="16">
    <location>
        <begin position="60"/>
        <end position="88"/>
    </location>
</feature>
<dbReference type="PROSITE" id="PS00237">
    <property type="entry name" value="G_PROTEIN_RECEP_F1_1"/>
    <property type="match status" value="1"/>
</dbReference>
<evidence type="ECO:0000256" key="7">
    <source>
        <dbReference type="ARBA" id="ARBA00023040"/>
    </source>
</evidence>
<feature type="compositionally biased region" description="Basic and acidic residues" evidence="15">
    <location>
        <begin position="441"/>
        <end position="452"/>
    </location>
</feature>
<keyword evidence="11 14" id="KW-0807">Transducer</keyword>
<dbReference type="InterPro" id="IPR000276">
    <property type="entry name" value="GPCR_Rhodpsn"/>
</dbReference>
<dbReference type="PRINTS" id="PR00237">
    <property type="entry name" value="GPCRRHODOPSN"/>
</dbReference>
<keyword evidence="5 16" id="KW-1133">Transmembrane helix</keyword>
<evidence type="ECO:0000256" key="13">
    <source>
        <dbReference type="ARBA" id="ARBA00034104"/>
    </source>
</evidence>
<evidence type="ECO:0000256" key="14">
    <source>
        <dbReference type="RuleBase" id="RU000688"/>
    </source>
</evidence>
<keyword evidence="2" id="KW-1003">Cell membrane</keyword>
<evidence type="ECO:0000313" key="18">
    <source>
        <dbReference type="EMBL" id="KAL1401583.1"/>
    </source>
</evidence>
<feature type="transmembrane region" description="Helical" evidence="16">
    <location>
        <begin position="141"/>
        <end position="159"/>
    </location>
</feature>
<keyword evidence="9 14" id="KW-0675">Receptor</keyword>
<comment type="similarity">
    <text evidence="1 14">Belongs to the G-protein coupled receptor 1 family.</text>
</comment>
<feature type="domain" description="G-protein coupled receptors family 1 profile" evidence="17">
    <location>
        <begin position="80"/>
        <end position="635"/>
    </location>
</feature>
<feature type="transmembrane region" description="Helical" evidence="16">
    <location>
        <begin position="226"/>
        <end position="248"/>
    </location>
</feature>
<evidence type="ECO:0000256" key="8">
    <source>
        <dbReference type="ARBA" id="ARBA00023136"/>
    </source>
</evidence>
<dbReference type="CDD" id="cd15301">
    <property type="entry name" value="7tmA_mAChR_DM1-like"/>
    <property type="match status" value="1"/>
</dbReference>
<keyword evidence="19" id="KW-1185">Reference proteome</keyword>
<feature type="region of interest" description="Disordered" evidence="15">
    <location>
        <begin position="262"/>
        <end position="290"/>
    </location>
</feature>
<evidence type="ECO:0000256" key="3">
    <source>
        <dbReference type="ARBA" id="ARBA00022553"/>
    </source>
</evidence>
<dbReference type="PROSITE" id="PS50262">
    <property type="entry name" value="G_PROTEIN_RECEP_F1_2"/>
    <property type="match status" value="1"/>
</dbReference>
<dbReference type="Pfam" id="PF00001">
    <property type="entry name" value="7tm_1"/>
    <property type="match status" value="2"/>
</dbReference>
<dbReference type="PANTHER" id="PTHR24247:SF265">
    <property type="entry name" value="MUSCARINIC ACETYLCHOLINE RECEPTOR DM1"/>
    <property type="match status" value="1"/>
</dbReference>
<evidence type="ECO:0000256" key="2">
    <source>
        <dbReference type="ARBA" id="ARBA00022475"/>
    </source>
</evidence>
<dbReference type="InterPro" id="IPR000995">
    <property type="entry name" value="Musac_Ach_rcpt"/>
</dbReference>
<comment type="subcellular location">
    <subcellularLocation>
        <location evidence="13">Postsynaptic cell membrane</location>
        <topology evidence="13">Multi-pass membrane protein</topology>
    </subcellularLocation>
</comment>
<evidence type="ECO:0000256" key="10">
    <source>
        <dbReference type="ARBA" id="ARBA00023180"/>
    </source>
</evidence>
<dbReference type="PRINTS" id="PR00243">
    <property type="entry name" value="MUSCARINICR"/>
</dbReference>
<keyword evidence="6" id="KW-0770">Synapse</keyword>